<keyword evidence="7" id="KW-1185">Reference proteome</keyword>
<gene>
    <name evidence="6" type="ORF">F8O03_13635</name>
</gene>
<reference evidence="6 7" key="1">
    <citation type="submission" date="2019-09" db="EMBL/GenBank/DDBJ databases">
        <title>Phylogeny of genus Pseudoclavibacter and closely related genus.</title>
        <authorList>
            <person name="Li Y."/>
        </authorList>
    </citation>
    <scope>NUCLEOTIDE SEQUENCE [LARGE SCALE GENOMIC DNA]</scope>
    <source>
        <strain evidence="6 7">THG-MD12</strain>
    </source>
</reference>
<dbReference type="OrthoDB" id="9802264at2"/>
<dbReference type="Proteomes" id="UP000490386">
    <property type="component" value="Unassembled WGS sequence"/>
</dbReference>
<dbReference type="SMART" id="SM00382">
    <property type="entry name" value="AAA"/>
    <property type="match status" value="1"/>
</dbReference>
<evidence type="ECO:0000313" key="7">
    <source>
        <dbReference type="Proteomes" id="UP000490386"/>
    </source>
</evidence>
<organism evidence="6 7">
    <name type="scientific">Pseudoclavibacter terrae</name>
    <dbReference type="NCBI Taxonomy" id="1530195"/>
    <lineage>
        <taxon>Bacteria</taxon>
        <taxon>Bacillati</taxon>
        <taxon>Actinomycetota</taxon>
        <taxon>Actinomycetes</taxon>
        <taxon>Micrococcales</taxon>
        <taxon>Microbacteriaceae</taxon>
        <taxon>Pseudoclavibacter</taxon>
    </lineage>
</organism>
<keyword evidence="1" id="KW-0813">Transport</keyword>
<dbReference type="InterPro" id="IPR015854">
    <property type="entry name" value="ABC_transpr_LolD-like"/>
</dbReference>
<dbReference type="EMBL" id="WBJX01000004">
    <property type="protein sequence ID" value="KAB1637309.1"/>
    <property type="molecule type" value="Genomic_DNA"/>
</dbReference>
<evidence type="ECO:0000256" key="1">
    <source>
        <dbReference type="ARBA" id="ARBA00022448"/>
    </source>
</evidence>
<comment type="caution">
    <text evidence="6">The sequence shown here is derived from an EMBL/GenBank/DDBJ whole genome shotgun (WGS) entry which is preliminary data.</text>
</comment>
<dbReference type="PROSITE" id="PS50893">
    <property type="entry name" value="ABC_TRANSPORTER_2"/>
    <property type="match status" value="1"/>
</dbReference>
<evidence type="ECO:0000259" key="5">
    <source>
        <dbReference type="PROSITE" id="PS50893"/>
    </source>
</evidence>
<dbReference type="GO" id="GO:0022857">
    <property type="term" value="F:transmembrane transporter activity"/>
    <property type="evidence" value="ECO:0007669"/>
    <property type="project" value="UniProtKB-ARBA"/>
</dbReference>
<evidence type="ECO:0000256" key="2">
    <source>
        <dbReference type="ARBA" id="ARBA00022741"/>
    </source>
</evidence>
<evidence type="ECO:0000256" key="4">
    <source>
        <dbReference type="SAM" id="MobiDB-lite"/>
    </source>
</evidence>
<dbReference type="GO" id="GO:0005524">
    <property type="term" value="F:ATP binding"/>
    <property type="evidence" value="ECO:0007669"/>
    <property type="project" value="UniProtKB-KW"/>
</dbReference>
<dbReference type="FunFam" id="3.40.50.300:FF:000032">
    <property type="entry name" value="Export ABC transporter ATP-binding protein"/>
    <property type="match status" value="1"/>
</dbReference>
<dbReference type="AlphaFoldDB" id="A0A7J5B0F7"/>
<feature type="domain" description="ABC transporter" evidence="5">
    <location>
        <begin position="4"/>
        <end position="245"/>
    </location>
</feature>
<evidence type="ECO:0000256" key="3">
    <source>
        <dbReference type="ARBA" id="ARBA00022840"/>
    </source>
</evidence>
<dbReference type="GO" id="GO:0005886">
    <property type="term" value="C:plasma membrane"/>
    <property type="evidence" value="ECO:0007669"/>
    <property type="project" value="TreeGrafter"/>
</dbReference>
<dbReference type="InterPro" id="IPR017911">
    <property type="entry name" value="MacB-like_ATP-bd"/>
</dbReference>
<dbReference type="SUPFAM" id="SSF52540">
    <property type="entry name" value="P-loop containing nucleoside triphosphate hydrolases"/>
    <property type="match status" value="1"/>
</dbReference>
<keyword evidence="3 6" id="KW-0067">ATP-binding</keyword>
<feature type="region of interest" description="Disordered" evidence="4">
    <location>
        <begin position="227"/>
        <end position="248"/>
    </location>
</feature>
<dbReference type="GO" id="GO:0098796">
    <property type="term" value="C:membrane protein complex"/>
    <property type="evidence" value="ECO:0007669"/>
    <property type="project" value="UniProtKB-ARBA"/>
</dbReference>
<dbReference type="PANTHER" id="PTHR24220:SF648">
    <property type="entry name" value="ABC TRANSPORTER ATP-BINDING PROTEIN YTRE"/>
    <property type="match status" value="1"/>
</dbReference>
<dbReference type="RefSeq" id="WP_151424332.1">
    <property type="nucleotide sequence ID" value="NZ_WBJX01000004.1"/>
</dbReference>
<dbReference type="PANTHER" id="PTHR24220">
    <property type="entry name" value="IMPORT ATP-BINDING PROTEIN"/>
    <property type="match status" value="1"/>
</dbReference>
<feature type="compositionally biased region" description="Low complexity" evidence="4">
    <location>
        <begin position="278"/>
        <end position="306"/>
    </location>
</feature>
<feature type="region of interest" description="Disordered" evidence="4">
    <location>
        <begin position="265"/>
        <end position="306"/>
    </location>
</feature>
<accession>A0A7J5B0F7</accession>
<dbReference type="GO" id="GO:0016887">
    <property type="term" value="F:ATP hydrolysis activity"/>
    <property type="evidence" value="ECO:0007669"/>
    <property type="project" value="InterPro"/>
</dbReference>
<protein>
    <submittedName>
        <fullName evidence="6">ABC transporter ATP-binding protein</fullName>
    </submittedName>
</protein>
<name>A0A7J5B0F7_9MICO</name>
<dbReference type="InterPro" id="IPR003439">
    <property type="entry name" value="ABC_transporter-like_ATP-bd"/>
</dbReference>
<sequence length="306" mass="32517">MAFIELRDISKSVRAADDSELHILRGVNLRIEEGEHLSIVGRSGSGKSTLLNILGLLDAPTSGELLFDGKPTAALRLRARDRMRGAQIGFVFQQFNLLEGRTATENVAMPLLYARDRSFWRRDALAREALTDVGLDHRLDSLPTRLSGGEQQRVAIARAIVRRPRVILADEPTGALDVETGARVMTLLADISKETGAALVTITHDESVAARADRMLRLDAGVLVPSSAGGGTDAVAHPGTGLHSDRRTTTDLELDLDLDLELELDAPSTAPSLRAETETGTRSAAGTTAGARAGTTEATPAEGASA</sequence>
<dbReference type="InterPro" id="IPR027417">
    <property type="entry name" value="P-loop_NTPase"/>
</dbReference>
<dbReference type="CDD" id="cd03255">
    <property type="entry name" value="ABC_MJ0796_LolCDE_FtsE"/>
    <property type="match status" value="1"/>
</dbReference>
<dbReference type="Gene3D" id="3.40.50.300">
    <property type="entry name" value="P-loop containing nucleotide triphosphate hydrolases"/>
    <property type="match status" value="1"/>
</dbReference>
<proteinExistence type="predicted"/>
<dbReference type="InterPro" id="IPR017871">
    <property type="entry name" value="ABC_transporter-like_CS"/>
</dbReference>
<dbReference type="InterPro" id="IPR003593">
    <property type="entry name" value="AAA+_ATPase"/>
</dbReference>
<dbReference type="PROSITE" id="PS00211">
    <property type="entry name" value="ABC_TRANSPORTER_1"/>
    <property type="match status" value="1"/>
</dbReference>
<dbReference type="Pfam" id="PF00005">
    <property type="entry name" value="ABC_tran"/>
    <property type="match status" value="1"/>
</dbReference>
<evidence type="ECO:0000313" key="6">
    <source>
        <dbReference type="EMBL" id="KAB1637309.1"/>
    </source>
</evidence>
<keyword evidence="2" id="KW-0547">Nucleotide-binding</keyword>